<name>A0AAE1NQK0_9EUCA</name>
<sequence length="125" mass="14009">MHLVISSHPIQLHLSQYCGQYRTPPPPPRLPAACPTTHTFFPLGSEPTRPTLATIYQGSSCHALQRYHVGSPSLHPTPPQALHPHFLHPDTTHLTRTNSILFHPNTTHPDTTHLNRTDSILFHSK</sequence>
<proteinExistence type="predicted"/>
<keyword evidence="3" id="KW-1185">Reference proteome</keyword>
<comment type="caution">
    <text evidence="2">The sequence shown here is derived from an EMBL/GenBank/DDBJ whole genome shotgun (WGS) entry which is preliminary data.</text>
</comment>
<organism evidence="2 3">
    <name type="scientific">Petrolisthes manimaculis</name>
    <dbReference type="NCBI Taxonomy" id="1843537"/>
    <lineage>
        <taxon>Eukaryota</taxon>
        <taxon>Metazoa</taxon>
        <taxon>Ecdysozoa</taxon>
        <taxon>Arthropoda</taxon>
        <taxon>Crustacea</taxon>
        <taxon>Multicrustacea</taxon>
        <taxon>Malacostraca</taxon>
        <taxon>Eumalacostraca</taxon>
        <taxon>Eucarida</taxon>
        <taxon>Decapoda</taxon>
        <taxon>Pleocyemata</taxon>
        <taxon>Anomura</taxon>
        <taxon>Galatheoidea</taxon>
        <taxon>Porcellanidae</taxon>
        <taxon>Petrolisthes</taxon>
    </lineage>
</organism>
<accession>A0AAE1NQK0</accession>
<dbReference type="EMBL" id="JAWZYT010004405">
    <property type="protein sequence ID" value="KAK4293948.1"/>
    <property type="molecule type" value="Genomic_DNA"/>
</dbReference>
<gene>
    <name evidence="2" type="ORF">Pmani_033388</name>
</gene>
<dbReference type="AlphaFoldDB" id="A0AAE1NQK0"/>
<reference evidence="2" key="1">
    <citation type="submission" date="2023-11" db="EMBL/GenBank/DDBJ databases">
        <title>Genome assemblies of two species of porcelain crab, Petrolisthes cinctipes and Petrolisthes manimaculis (Anomura: Porcellanidae).</title>
        <authorList>
            <person name="Angst P."/>
        </authorList>
    </citation>
    <scope>NUCLEOTIDE SEQUENCE</scope>
    <source>
        <strain evidence="2">PB745_02</strain>
        <tissue evidence="2">Gill</tissue>
    </source>
</reference>
<evidence type="ECO:0000256" key="1">
    <source>
        <dbReference type="SAM" id="MobiDB-lite"/>
    </source>
</evidence>
<protein>
    <submittedName>
        <fullName evidence="2">Uncharacterized protein</fullName>
    </submittedName>
</protein>
<evidence type="ECO:0000313" key="2">
    <source>
        <dbReference type="EMBL" id="KAK4293948.1"/>
    </source>
</evidence>
<dbReference type="Proteomes" id="UP001292094">
    <property type="component" value="Unassembled WGS sequence"/>
</dbReference>
<feature type="region of interest" description="Disordered" evidence="1">
    <location>
        <begin position="104"/>
        <end position="125"/>
    </location>
</feature>
<evidence type="ECO:0000313" key="3">
    <source>
        <dbReference type="Proteomes" id="UP001292094"/>
    </source>
</evidence>